<proteinExistence type="predicted"/>
<dbReference type="EMBL" id="JABEQY010000028">
    <property type="protein sequence ID" value="NNH66629.1"/>
    <property type="molecule type" value="Genomic_DNA"/>
</dbReference>
<sequence length="215" mass="24902">MKLAFGRIEIKPERDRQADELFNHLRRDSEADRPTAFLFSREMKPPQKIMSRLLAKMALETVALRFSAQPNLLDMLIEGDHWDRIRRWARVGDNFDNWPFSSRAVFPEETLMRHPTTGVWVQAGYSLDLFITKRRETFLAFILYGYEFVINVGGPSITGYEEWLEQQNQISPLIERLGLRVVADVLSKPTQTYLVGDPKIEAGIEFDRARGIEGI</sequence>
<dbReference type="AlphaFoldDB" id="A0A7Y2R924"/>
<protein>
    <submittedName>
        <fullName evidence="1">Uncharacterized protein</fullName>
    </submittedName>
</protein>
<organism evidence="1 2">
    <name type="scientific">Rhizobium laguerreae</name>
    <dbReference type="NCBI Taxonomy" id="1076926"/>
    <lineage>
        <taxon>Bacteria</taxon>
        <taxon>Pseudomonadati</taxon>
        <taxon>Pseudomonadota</taxon>
        <taxon>Alphaproteobacteria</taxon>
        <taxon>Hyphomicrobiales</taxon>
        <taxon>Rhizobiaceae</taxon>
        <taxon>Rhizobium/Agrobacterium group</taxon>
        <taxon>Rhizobium</taxon>
    </lineage>
</organism>
<comment type="caution">
    <text evidence="1">The sequence shown here is derived from an EMBL/GenBank/DDBJ whole genome shotgun (WGS) entry which is preliminary data.</text>
</comment>
<name>A0A7Y2R924_9HYPH</name>
<accession>A0A7Y2R924</accession>
<reference evidence="1 2" key="1">
    <citation type="submission" date="2020-04" db="EMBL/GenBank/DDBJ databases">
        <title>Rhizobium bacterial biofertilizers improve the content of phenolic compounds of Lactuca sativa L. under non-saline and saline-stress conditions.</title>
        <authorList>
            <person name="Ayuso-Calles M."/>
            <person name="Garcia-Estevez I."/>
            <person name="Jimenez-Gomez A."/>
            <person name="Flores-Felix J.D."/>
            <person name="Escribano-Bailon M."/>
            <person name="Rivas R."/>
        </authorList>
    </citation>
    <scope>NUCLEOTIDE SEQUENCE [LARGE SCALE GENOMIC DNA]</scope>
    <source>
        <strain evidence="1 2">GPTR02</strain>
    </source>
</reference>
<dbReference type="RefSeq" id="WP_170282179.1">
    <property type="nucleotide sequence ID" value="NZ_JABEQY010000028.1"/>
</dbReference>
<dbReference type="Proteomes" id="UP000530654">
    <property type="component" value="Unassembled WGS sequence"/>
</dbReference>
<evidence type="ECO:0000313" key="1">
    <source>
        <dbReference type="EMBL" id="NNH66629.1"/>
    </source>
</evidence>
<evidence type="ECO:0000313" key="2">
    <source>
        <dbReference type="Proteomes" id="UP000530654"/>
    </source>
</evidence>
<gene>
    <name evidence="1" type="ORF">HLI17_25705</name>
</gene>